<dbReference type="FunFam" id="1.10.220.10:FF:000003">
    <property type="entry name" value="Annexin"/>
    <property type="match status" value="1"/>
</dbReference>
<dbReference type="EMBL" id="LNIX01000003">
    <property type="protein sequence ID" value="OXA58151.1"/>
    <property type="molecule type" value="Genomic_DNA"/>
</dbReference>
<dbReference type="Pfam" id="PF00191">
    <property type="entry name" value="Annexin"/>
    <property type="match status" value="4"/>
</dbReference>
<comment type="domain">
    <text evidence="6">A pair of annexin repeats may form one binding site for calcium and phospholipid.</text>
</comment>
<name>A0A226EMY3_FOLCA</name>
<keyword evidence="4 6" id="KW-0041">Annexin</keyword>
<dbReference type="FunFam" id="1.10.220.10:FF:000001">
    <property type="entry name" value="Annexin"/>
    <property type="match status" value="1"/>
</dbReference>
<dbReference type="SMART" id="SM00335">
    <property type="entry name" value="ANX"/>
    <property type="match status" value="4"/>
</dbReference>
<dbReference type="PROSITE" id="PS00223">
    <property type="entry name" value="ANNEXIN_1"/>
    <property type="match status" value="3"/>
</dbReference>
<evidence type="ECO:0000256" key="4">
    <source>
        <dbReference type="ARBA" id="ARBA00023216"/>
    </source>
</evidence>
<dbReference type="SUPFAM" id="SSF47874">
    <property type="entry name" value="Annexin"/>
    <property type="match status" value="1"/>
</dbReference>
<dbReference type="GO" id="GO:0012506">
    <property type="term" value="C:vesicle membrane"/>
    <property type="evidence" value="ECO:0007669"/>
    <property type="project" value="TreeGrafter"/>
</dbReference>
<dbReference type="OMA" id="RCETELV"/>
<accession>A0A226EMY3</accession>
<dbReference type="STRING" id="158441.A0A226EMY3"/>
<dbReference type="PROSITE" id="PS51897">
    <property type="entry name" value="ANNEXIN_2"/>
    <property type="match status" value="4"/>
</dbReference>
<comment type="caution">
    <text evidence="7">The sequence shown here is derived from an EMBL/GenBank/DDBJ whole genome shotgun (WGS) entry which is preliminary data.</text>
</comment>
<evidence type="ECO:0000256" key="2">
    <source>
        <dbReference type="ARBA" id="ARBA00022737"/>
    </source>
</evidence>
<dbReference type="GO" id="GO:0005634">
    <property type="term" value="C:nucleus"/>
    <property type="evidence" value="ECO:0007669"/>
    <property type="project" value="TreeGrafter"/>
</dbReference>
<dbReference type="GO" id="GO:0005544">
    <property type="term" value="F:calcium-dependent phospholipid binding"/>
    <property type="evidence" value="ECO:0007669"/>
    <property type="project" value="UniProtKB-KW"/>
</dbReference>
<dbReference type="GO" id="GO:0005886">
    <property type="term" value="C:plasma membrane"/>
    <property type="evidence" value="ECO:0007669"/>
    <property type="project" value="TreeGrafter"/>
</dbReference>
<dbReference type="FunFam" id="1.10.220.10:FF:000002">
    <property type="entry name" value="Annexin"/>
    <property type="match status" value="1"/>
</dbReference>
<comment type="similarity">
    <text evidence="1 6">Belongs to the annexin family.</text>
</comment>
<dbReference type="InterPro" id="IPR018502">
    <property type="entry name" value="Annexin_repeat"/>
</dbReference>
<proteinExistence type="inferred from homology"/>
<dbReference type="AlphaFoldDB" id="A0A226EMY3"/>
<evidence type="ECO:0000256" key="3">
    <source>
        <dbReference type="ARBA" id="ARBA00022837"/>
    </source>
</evidence>
<dbReference type="InterPro" id="IPR001464">
    <property type="entry name" value="Annexin"/>
</dbReference>
<gene>
    <name evidence="7" type="ORF">Fcan01_07026</name>
</gene>
<organism evidence="7 8">
    <name type="scientific">Folsomia candida</name>
    <name type="common">Springtail</name>
    <dbReference type="NCBI Taxonomy" id="158441"/>
    <lineage>
        <taxon>Eukaryota</taxon>
        <taxon>Metazoa</taxon>
        <taxon>Ecdysozoa</taxon>
        <taxon>Arthropoda</taxon>
        <taxon>Hexapoda</taxon>
        <taxon>Collembola</taxon>
        <taxon>Entomobryomorpha</taxon>
        <taxon>Isotomoidea</taxon>
        <taxon>Isotomidae</taxon>
        <taxon>Proisotominae</taxon>
        <taxon>Folsomia</taxon>
    </lineage>
</organism>
<evidence type="ECO:0000256" key="1">
    <source>
        <dbReference type="ARBA" id="ARBA00007831"/>
    </source>
</evidence>
<keyword evidence="8" id="KW-1185">Reference proteome</keyword>
<keyword evidence="5 6" id="KW-0111">Calcium/phospholipid-binding</keyword>
<dbReference type="FunFam" id="1.10.220.10:FF:000004">
    <property type="entry name" value="Annexin"/>
    <property type="match status" value="1"/>
</dbReference>
<evidence type="ECO:0000256" key="5">
    <source>
        <dbReference type="ARBA" id="ARBA00023302"/>
    </source>
</evidence>
<dbReference type="InterPro" id="IPR018252">
    <property type="entry name" value="Annexin_repeat_CS"/>
</dbReference>
<protein>
    <recommendedName>
        <fullName evidence="6">Annexin</fullName>
    </recommendedName>
</protein>
<dbReference type="PANTHER" id="PTHR10502">
    <property type="entry name" value="ANNEXIN"/>
    <property type="match status" value="1"/>
</dbReference>
<keyword evidence="3 6" id="KW-0106">Calcium</keyword>
<evidence type="ECO:0000313" key="8">
    <source>
        <dbReference type="Proteomes" id="UP000198287"/>
    </source>
</evidence>
<reference evidence="7 8" key="1">
    <citation type="submission" date="2015-12" db="EMBL/GenBank/DDBJ databases">
        <title>The genome of Folsomia candida.</title>
        <authorList>
            <person name="Faddeeva A."/>
            <person name="Derks M.F."/>
            <person name="Anvar Y."/>
            <person name="Smit S."/>
            <person name="Van Straalen N."/>
            <person name="Roelofs D."/>
        </authorList>
    </citation>
    <scope>NUCLEOTIDE SEQUENCE [LARGE SCALE GENOMIC DNA]</scope>
    <source>
        <strain evidence="7 8">VU population</strain>
        <tissue evidence="7">Whole body</tissue>
    </source>
</reference>
<dbReference type="GO" id="GO:0005509">
    <property type="term" value="F:calcium ion binding"/>
    <property type="evidence" value="ECO:0007669"/>
    <property type="project" value="InterPro"/>
</dbReference>
<dbReference type="OrthoDB" id="37886at2759"/>
<dbReference type="GO" id="GO:0005737">
    <property type="term" value="C:cytoplasm"/>
    <property type="evidence" value="ECO:0007669"/>
    <property type="project" value="TreeGrafter"/>
</dbReference>
<dbReference type="PANTHER" id="PTHR10502:SF177">
    <property type="entry name" value="ANNEXIN B10"/>
    <property type="match status" value="1"/>
</dbReference>
<dbReference type="GO" id="GO:0001786">
    <property type="term" value="F:phosphatidylserine binding"/>
    <property type="evidence" value="ECO:0007669"/>
    <property type="project" value="TreeGrafter"/>
</dbReference>
<evidence type="ECO:0000256" key="6">
    <source>
        <dbReference type="RuleBase" id="RU003540"/>
    </source>
</evidence>
<dbReference type="Gene3D" id="1.10.220.10">
    <property type="entry name" value="Annexin"/>
    <property type="match status" value="4"/>
</dbReference>
<dbReference type="Proteomes" id="UP000198287">
    <property type="component" value="Unassembled WGS sequence"/>
</dbReference>
<dbReference type="InterPro" id="IPR037104">
    <property type="entry name" value="Annexin_sf"/>
</dbReference>
<evidence type="ECO:0000313" key="7">
    <source>
        <dbReference type="EMBL" id="OXA58151.1"/>
    </source>
</evidence>
<dbReference type="PRINTS" id="PR00196">
    <property type="entry name" value="ANNEXIN"/>
</dbReference>
<sequence length="320" mass="35617">MDFYFYEPTVVPTDGFDASSDAKALRKAMKGIGTDEDAIISILSQRAFFQRQEIIQVYKSDFGRDLIKDLKDELGGKFEKLILALMETPYSYLATELHRAMKGIGTNEDVLTEILCTRSNQDIHGIITAYQEKFGQSLEDAIGNEVSGHYKRLLVMLLNGARNETAGVDMDAAVASAQLLFDAGEGSFGTDEEVFTSLLSHHSFPQLQVIFDEYRKISGKTIEQAVKAELSGDIETAILTIVKCANNRNRYYAVKLEEAMKGTGTDEETLMRIIVSRCEIDLGGIKREYQDFYGKTLYDSVKKETSGDFKNALLALIGDA</sequence>
<keyword evidence="2 6" id="KW-0677">Repeat</keyword>